<accession>A0ACC0BLC0</accession>
<evidence type="ECO:0000313" key="2">
    <source>
        <dbReference type="Proteomes" id="UP001060085"/>
    </source>
</evidence>
<evidence type="ECO:0000313" key="1">
    <source>
        <dbReference type="EMBL" id="KAI5673475.1"/>
    </source>
</evidence>
<sequence>MQRARKIVIQTHLTTVQLSLKFWYKKTDCGYNVNQLPSSSPANFRYVLTTNHVRQQPSKPTEVDQERNSKLNIQLDTGISGTPRNGKAPTGLYRPLATTRGKPRRWRTKPILHCHRRSQRRGDYIRHALSLRVFKFKRAEKKYSRKKYSRIFQQQNFIAAEKNFQQQNFPAAEKKTAAEKYSSYKRRKKP</sequence>
<comment type="caution">
    <text evidence="1">The sequence shown here is derived from an EMBL/GenBank/DDBJ whole genome shotgun (WGS) entry which is preliminary data.</text>
</comment>
<keyword evidence="2" id="KW-1185">Reference proteome</keyword>
<reference evidence="2" key="1">
    <citation type="journal article" date="2023" name="Nat. Plants">
        <title>Single-cell RNA sequencing provides a high-resolution roadmap for understanding the multicellular compartmentation of specialized metabolism.</title>
        <authorList>
            <person name="Sun S."/>
            <person name="Shen X."/>
            <person name="Li Y."/>
            <person name="Li Y."/>
            <person name="Wang S."/>
            <person name="Li R."/>
            <person name="Zhang H."/>
            <person name="Shen G."/>
            <person name="Guo B."/>
            <person name="Wei J."/>
            <person name="Xu J."/>
            <person name="St-Pierre B."/>
            <person name="Chen S."/>
            <person name="Sun C."/>
        </authorList>
    </citation>
    <scope>NUCLEOTIDE SEQUENCE [LARGE SCALE GENOMIC DNA]</scope>
</reference>
<proteinExistence type="predicted"/>
<dbReference type="EMBL" id="CM044703">
    <property type="protein sequence ID" value="KAI5673475.1"/>
    <property type="molecule type" value="Genomic_DNA"/>
</dbReference>
<name>A0ACC0BLC0_CATRO</name>
<protein>
    <submittedName>
        <fullName evidence="1">Uncharacterized protein</fullName>
    </submittedName>
</protein>
<gene>
    <name evidence="1" type="ORF">M9H77_13839</name>
</gene>
<organism evidence="1 2">
    <name type="scientific">Catharanthus roseus</name>
    <name type="common">Madagascar periwinkle</name>
    <name type="synonym">Vinca rosea</name>
    <dbReference type="NCBI Taxonomy" id="4058"/>
    <lineage>
        <taxon>Eukaryota</taxon>
        <taxon>Viridiplantae</taxon>
        <taxon>Streptophyta</taxon>
        <taxon>Embryophyta</taxon>
        <taxon>Tracheophyta</taxon>
        <taxon>Spermatophyta</taxon>
        <taxon>Magnoliopsida</taxon>
        <taxon>eudicotyledons</taxon>
        <taxon>Gunneridae</taxon>
        <taxon>Pentapetalae</taxon>
        <taxon>asterids</taxon>
        <taxon>lamiids</taxon>
        <taxon>Gentianales</taxon>
        <taxon>Apocynaceae</taxon>
        <taxon>Rauvolfioideae</taxon>
        <taxon>Vinceae</taxon>
        <taxon>Catharanthinae</taxon>
        <taxon>Catharanthus</taxon>
    </lineage>
</organism>
<dbReference type="Proteomes" id="UP001060085">
    <property type="component" value="Linkage Group LG03"/>
</dbReference>